<keyword evidence="2" id="KW-0496">Mitochondrion</keyword>
<comment type="caution">
    <text evidence="2">The sequence shown here is derived from an EMBL/GenBank/DDBJ whole genome shotgun (WGS) entry which is preliminary data.</text>
</comment>
<keyword evidence="1" id="KW-0472">Membrane</keyword>
<dbReference type="AlphaFoldDB" id="A0A124GML9"/>
<gene>
    <name evidence="2" type="ORF">ABT39_MTgene1894</name>
</gene>
<keyword evidence="1" id="KW-1133">Transmembrane helix</keyword>
<sequence>MRILCNYTSFEQKLSLDVLGTVGILTLKREDSAGTRLISTLTGKGPTNTLGKDPTNTLYIISTITILIATSICIMSTIGMITYITIYRAY</sequence>
<accession>A0A124GML9</accession>
<evidence type="ECO:0000313" key="2">
    <source>
        <dbReference type="EMBL" id="KUM46088.1"/>
    </source>
</evidence>
<reference evidence="2" key="1">
    <citation type="journal article" date="2015" name="Genome Biol. Evol.">
        <title>Organellar Genomes of White Spruce (Picea glauca): Assembly and Annotation.</title>
        <authorList>
            <person name="Jackman S.D."/>
            <person name="Warren R.L."/>
            <person name="Gibb E.A."/>
            <person name="Vandervalk B.P."/>
            <person name="Mohamadi H."/>
            <person name="Chu J."/>
            <person name="Raymond A."/>
            <person name="Pleasance S."/>
            <person name="Coope R."/>
            <person name="Wildung M.R."/>
            <person name="Ritland C.E."/>
            <person name="Bousquet J."/>
            <person name="Jones S.J."/>
            <person name="Bohlmann J."/>
            <person name="Birol I."/>
        </authorList>
    </citation>
    <scope>NUCLEOTIDE SEQUENCE [LARGE SCALE GENOMIC DNA]</scope>
    <source>
        <tissue evidence="2">Flushing bud</tissue>
    </source>
</reference>
<organism evidence="2">
    <name type="scientific">Picea glauca</name>
    <name type="common">White spruce</name>
    <name type="synonym">Pinus glauca</name>
    <dbReference type="NCBI Taxonomy" id="3330"/>
    <lineage>
        <taxon>Eukaryota</taxon>
        <taxon>Viridiplantae</taxon>
        <taxon>Streptophyta</taxon>
        <taxon>Embryophyta</taxon>
        <taxon>Tracheophyta</taxon>
        <taxon>Spermatophyta</taxon>
        <taxon>Pinopsida</taxon>
        <taxon>Pinidae</taxon>
        <taxon>Conifers I</taxon>
        <taxon>Pinales</taxon>
        <taxon>Pinaceae</taxon>
        <taxon>Picea</taxon>
    </lineage>
</organism>
<dbReference type="EMBL" id="LKAM01000013">
    <property type="protein sequence ID" value="KUM46088.1"/>
    <property type="molecule type" value="Genomic_DNA"/>
</dbReference>
<evidence type="ECO:0000256" key="1">
    <source>
        <dbReference type="SAM" id="Phobius"/>
    </source>
</evidence>
<name>A0A124GML9_PICGL</name>
<keyword evidence="1" id="KW-0812">Transmembrane</keyword>
<feature type="transmembrane region" description="Helical" evidence="1">
    <location>
        <begin position="58"/>
        <end position="86"/>
    </location>
</feature>
<protein>
    <submittedName>
        <fullName evidence="2">Uncharacterized protein</fullName>
    </submittedName>
</protein>
<geneLocation type="mitochondrion" evidence="2"/>
<proteinExistence type="predicted"/>